<sequence>MKAVGMLAMLVVLSGCASLWGVATKDDKARPWFGVKADWYALTHARELGEKTVLLPAVLCPAAAIDLPFSAVSDLLFWPYLSSGKQPAGL</sequence>
<keyword evidence="3" id="KW-1185">Reference proteome</keyword>
<dbReference type="AlphaFoldDB" id="A0A4Q7Z4L5"/>
<feature type="chain" id="PRO_5020263307" evidence="1">
    <location>
        <begin position="18"/>
        <end position="90"/>
    </location>
</feature>
<organism evidence="2 3">
    <name type="scientific">Fluviicoccus keumensis</name>
    <dbReference type="NCBI Taxonomy" id="1435465"/>
    <lineage>
        <taxon>Bacteria</taxon>
        <taxon>Pseudomonadati</taxon>
        <taxon>Pseudomonadota</taxon>
        <taxon>Gammaproteobacteria</taxon>
        <taxon>Moraxellales</taxon>
        <taxon>Moraxellaceae</taxon>
        <taxon>Fluviicoccus</taxon>
    </lineage>
</organism>
<accession>A0A4Q7Z4L5</accession>
<evidence type="ECO:0000313" key="3">
    <source>
        <dbReference type="Proteomes" id="UP000292423"/>
    </source>
</evidence>
<keyword evidence="1" id="KW-0732">Signal</keyword>
<name>A0A4Q7Z4L5_9GAMM</name>
<dbReference type="Pfam" id="PF07119">
    <property type="entry name" value="DUF1375"/>
    <property type="match status" value="1"/>
</dbReference>
<dbReference type="RefSeq" id="WP_165391430.1">
    <property type="nucleotide sequence ID" value="NZ_SHKX01000012.1"/>
</dbReference>
<comment type="caution">
    <text evidence="2">The sequence shown here is derived from an EMBL/GenBank/DDBJ whole genome shotgun (WGS) entry which is preliminary data.</text>
</comment>
<reference evidence="2 3" key="1">
    <citation type="submission" date="2019-02" db="EMBL/GenBank/DDBJ databases">
        <title>Genomic Encyclopedia of Type Strains, Phase IV (KMG-IV): sequencing the most valuable type-strain genomes for metagenomic binning, comparative biology and taxonomic classification.</title>
        <authorList>
            <person name="Goeker M."/>
        </authorList>
    </citation>
    <scope>NUCLEOTIDE SEQUENCE [LARGE SCALE GENOMIC DNA]</scope>
    <source>
        <strain evidence="2 3">DSM 105135</strain>
    </source>
</reference>
<dbReference type="InterPro" id="IPR010780">
    <property type="entry name" value="DUF1375"/>
</dbReference>
<evidence type="ECO:0000256" key="1">
    <source>
        <dbReference type="SAM" id="SignalP"/>
    </source>
</evidence>
<dbReference type="PROSITE" id="PS51257">
    <property type="entry name" value="PROKAR_LIPOPROTEIN"/>
    <property type="match status" value="1"/>
</dbReference>
<evidence type="ECO:0000313" key="2">
    <source>
        <dbReference type="EMBL" id="RZU45332.1"/>
    </source>
</evidence>
<proteinExistence type="predicted"/>
<protein>
    <submittedName>
        <fullName evidence="2">Uncharacterized protein DUF1375</fullName>
    </submittedName>
</protein>
<gene>
    <name evidence="2" type="ORF">EV700_2151</name>
</gene>
<dbReference type="Proteomes" id="UP000292423">
    <property type="component" value="Unassembled WGS sequence"/>
</dbReference>
<dbReference type="EMBL" id="SHKX01000012">
    <property type="protein sequence ID" value="RZU45332.1"/>
    <property type="molecule type" value="Genomic_DNA"/>
</dbReference>
<feature type="signal peptide" evidence="1">
    <location>
        <begin position="1"/>
        <end position="17"/>
    </location>
</feature>